<keyword evidence="2" id="KW-0472">Membrane</keyword>
<feature type="region of interest" description="Disordered" evidence="1">
    <location>
        <begin position="360"/>
        <end position="389"/>
    </location>
</feature>
<accession>A0ABM1BT09</accession>
<name>A0ABM1BT09_LIMPO</name>
<dbReference type="PANTHER" id="PTHR46560">
    <property type="entry name" value="CYPHER, ISOFORM B"/>
    <property type="match status" value="1"/>
</dbReference>
<dbReference type="RefSeq" id="XP_013788094.2">
    <property type="nucleotide sequence ID" value="XM_013932640.2"/>
</dbReference>
<dbReference type="PROSITE" id="PS51034">
    <property type="entry name" value="ZP_2"/>
    <property type="match status" value="1"/>
</dbReference>
<gene>
    <name evidence="5" type="primary">LOC106472011</name>
</gene>
<sequence>MTIVVKTELPFNGMVHVRDFRRDPCVAYGNGYRNATLRLSLLANSGDMNYCGIKLSEERTEEKSVVVVIRAHRTLELSDDKFYHITCGKSGFLNARNELSRVLLRFMDDTRRVNELIVGRQYVLRAGLSHPDNLYGTKVKSCFIFAPNTTDVELIDAKGCPKTSFLSQFKFNQTTRAAEAMLYSTFRFPDTNKIHFQCDIVLCRGHCIEADCVSTEKLPQALPQRRVDDEENVQLMASTTVFVLEPGEGVVAQHVRDCTEWQFPWLIGLCICLAILLLVMLIVNIFLCSSLTCTCMSAEETVDKESSEMEDYDPYRVGWIPSSHYGSRSSLNKPYMTSGCTNHSMGSGSDQYIIVHTRPNSRHSHSSSKDPVHRGPGSSLSTGKYSSRM</sequence>
<dbReference type="Pfam" id="PF25301">
    <property type="entry name" value="CUT_C"/>
    <property type="match status" value="1"/>
</dbReference>
<reference evidence="5" key="1">
    <citation type="submission" date="2025-08" db="UniProtKB">
        <authorList>
            <consortium name="RefSeq"/>
        </authorList>
    </citation>
    <scope>IDENTIFICATION</scope>
    <source>
        <tissue evidence="5">Muscle</tissue>
    </source>
</reference>
<dbReference type="PANTHER" id="PTHR46560:SF9">
    <property type="entry name" value="ZP DOMAIN-CONTAINING PROTEIN"/>
    <property type="match status" value="1"/>
</dbReference>
<evidence type="ECO:0000256" key="2">
    <source>
        <dbReference type="SAM" id="Phobius"/>
    </source>
</evidence>
<dbReference type="SMART" id="SM00241">
    <property type="entry name" value="ZP"/>
    <property type="match status" value="1"/>
</dbReference>
<evidence type="ECO:0000259" key="3">
    <source>
        <dbReference type="PROSITE" id="PS51034"/>
    </source>
</evidence>
<dbReference type="InterPro" id="IPR001507">
    <property type="entry name" value="ZP_dom"/>
</dbReference>
<dbReference type="InterPro" id="IPR057475">
    <property type="entry name" value="CUT_C"/>
</dbReference>
<evidence type="ECO:0000313" key="5">
    <source>
        <dbReference type="RefSeq" id="XP_013788094.2"/>
    </source>
</evidence>
<feature type="transmembrane region" description="Helical" evidence="2">
    <location>
        <begin position="263"/>
        <end position="287"/>
    </location>
</feature>
<evidence type="ECO:0000256" key="1">
    <source>
        <dbReference type="SAM" id="MobiDB-lite"/>
    </source>
</evidence>
<evidence type="ECO:0000313" key="4">
    <source>
        <dbReference type="Proteomes" id="UP000694941"/>
    </source>
</evidence>
<dbReference type="GeneID" id="106472011"/>
<keyword evidence="2" id="KW-1133">Transmembrane helix</keyword>
<organism evidence="4 5">
    <name type="scientific">Limulus polyphemus</name>
    <name type="common">Atlantic horseshoe crab</name>
    <dbReference type="NCBI Taxonomy" id="6850"/>
    <lineage>
        <taxon>Eukaryota</taxon>
        <taxon>Metazoa</taxon>
        <taxon>Ecdysozoa</taxon>
        <taxon>Arthropoda</taxon>
        <taxon>Chelicerata</taxon>
        <taxon>Merostomata</taxon>
        <taxon>Xiphosura</taxon>
        <taxon>Limulidae</taxon>
        <taxon>Limulus</taxon>
    </lineage>
</organism>
<keyword evidence="2" id="KW-0812">Transmembrane</keyword>
<feature type="domain" description="ZP" evidence="3">
    <location>
        <begin position="1"/>
        <end position="219"/>
    </location>
</feature>
<proteinExistence type="predicted"/>
<dbReference type="Proteomes" id="UP000694941">
    <property type="component" value="Unplaced"/>
</dbReference>
<keyword evidence="4" id="KW-1185">Reference proteome</keyword>
<feature type="compositionally biased region" description="Polar residues" evidence="1">
    <location>
        <begin position="378"/>
        <end position="389"/>
    </location>
</feature>
<protein>
    <submittedName>
        <fullName evidence="5">Uncharacterized protein LOC106472011</fullName>
    </submittedName>
</protein>